<proteinExistence type="predicted"/>
<organism evidence="2 3">
    <name type="scientific">Caerostris extrusa</name>
    <name type="common">Bark spider</name>
    <name type="synonym">Caerostris bankana</name>
    <dbReference type="NCBI Taxonomy" id="172846"/>
    <lineage>
        <taxon>Eukaryota</taxon>
        <taxon>Metazoa</taxon>
        <taxon>Ecdysozoa</taxon>
        <taxon>Arthropoda</taxon>
        <taxon>Chelicerata</taxon>
        <taxon>Arachnida</taxon>
        <taxon>Araneae</taxon>
        <taxon>Araneomorphae</taxon>
        <taxon>Entelegynae</taxon>
        <taxon>Araneoidea</taxon>
        <taxon>Araneidae</taxon>
        <taxon>Caerostris</taxon>
    </lineage>
</organism>
<evidence type="ECO:0000313" key="2">
    <source>
        <dbReference type="EMBL" id="GIY17638.1"/>
    </source>
</evidence>
<gene>
    <name evidence="2" type="ORF">CEXT_256621</name>
</gene>
<feature type="region of interest" description="Disordered" evidence="1">
    <location>
        <begin position="32"/>
        <end position="56"/>
    </location>
</feature>
<dbReference type="EMBL" id="BPLR01007527">
    <property type="protein sequence ID" value="GIY17638.1"/>
    <property type="molecule type" value="Genomic_DNA"/>
</dbReference>
<accession>A0AAV4R6R3</accession>
<comment type="caution">
    <text evidence="2">The sequence shown here is derived from an EMBL/GenBank/DDBJ whole genome shotgun (WGS) entry which is preliminary data.</text>
</comment>
<protein>
    <submittedName>
        <fullName evidence="2">Uncharacterized protein</fullName>
    </submittedName>
</protein>
<feature type="compositionally biased region" description="Basic residues" evidence="1">
    <location>
        <begin position="39"/>
        <end position="48"/>
    </location>
</feature>
<sequence>MNLEGNLLISPLSKAKSEDLPLLRSEIDFTGEGVERSSHKERKYKGSRGKSPASRNWEGVVSKGEAKIVCQVVVTTAIRKIDNSIFSCFSIRYTFGALLLVSF</sequence>
<dbReference type="Proteomes" id="UP001054945">
    <property type="component" value="Unassembled WGS sequence"/>
</dbReference>
<reference evidence="2 3" key="1">
    <citation type="submission" date="2021-06" db="EMBL/GenBank/DDBJ databases">
        <title>Caerostris extrusa draft genome.</title>
        <authorList>
            <person name="Kono N."/>
            <person name="Arakawa K."/>
        </authorList>
    </citation>
    <scope>NUCLEOTIDE SEQUENCE [LARGE SCALE GENOMIC DNA]</scope>
</reference>
<evidence type="ECO:0000313" key="3">
    <source>
        <dbReference type="Proteomes" id="UP001054945"/>
    </source>
</evidence>
<evidence type="ECO:0000256" key="1">
    <source>
        <dbReference type="SAM" id="MobiDB-lite"/>
    </source>
</evidence>
<keyword evidence="3" id="KW-1185">Reference proteome</keyword>
<dbReference type="AlphaFoldDB" id="A0AAV4R6R3"/>
<name>A0AAV4R6R3_CAEEX</name>